<proteinExistence type="predicted"/>
<name>A0A1X6NVM9_PORUM</name>
<dbReference type="OrthoDB" id="1522at2759"/>
<feature type="compositionally biased region" description="Low complexity" evidence="1">
    <location>
        <begin position="120"/>
        <end position="142"/>
    </location>
</feature>
<accession>A0A1X6NVM9</accession>
<dbReference type="InterPro" id="IPR036322">
    <property type="entry name" value="WD40_repeat_dom_sf"/>
</dbReference>
<dbReference type="SUPFAM" id="SSF50978">
    <property type="entry name" value="WD40 repeat-like"/>
    <property type="match status" value="1"/>
</dbReference>
<dbReference type="InterPro" id="IPR001680">
    <property type="entry name" value="WD40_rpt"/>
</dbReference>
<gene>
    <name evidence="2" type="ORF">BU14_0417s0012</name>
</gene>
<evidence type="ECO:0000313" key="3">
    <source>
        <dbReference type="Proteomes" id="UP000218209"/>
    </source>
</evidence>
<dbReference type="Pfam" id="PF00400">
    <property type="entry name" value="WD40"/>
    <property type="match status" value="1"/>
</dbReference>
<sequence>MTYAAAPAATVGTVWRLDRHVDAVIYAGDGNAVAATSSLTGAVWDGRVIGLIRGGQTEAQLEVEVGLSSLATLAEGQFIAGGDDGVVRVVHSGGILPLPGGHDGGSSICVAALSSSPLTSPGGDASPASASGGASSPASAAGGDAGTVQRVASGGSDGVALVWDVASPAAAPSRIIGHSCAVTAVDFPPPSSLVASRGGGLLTASQDGRAAVWDDRFGASDAAGGGGDSGVGGVGGGGTGGGGGLGAGGAGGGDGDGGRGGGPATPASASRLPAMVLPLTGDAVTAAAYAPDGTGVLVATDRCDVALWDVRAASRGAVWVTDAFWRPVRAIAPTAAVGGGVVACGSDCPAVTVLQLGDGSLGGRSFHHADFVRGVAWDKTVAELQFEGL</sequence>
<feature type="compositionally biased region" description="Gly residues" evidence="1">
    <location>
        <begin position="245"/>
        <end position="263"/>
    </location>
</feature>
<dbReference type="EMBL" id="KV919048">
    <property type="protein sequence ID" value="OSX72637.1"/>
    <property type="molecule type" value="Genomic_DNA"/>
</dbReference>
<dbReference type="InterPro" id="IPR015943">
    <property type="entry name" value="WD40/YVTN_repeat-like_dom_sf"/>
</dbReference>
<feature type="region of interest" description="Disordered" evidence="1">
    <location>
        <begin position="245"/>
        <end position="269"/>
    </location>
</feature>
<dbReference type="PANTHER" id="PTHR19879">
    <property type="entry name" value="TRANSCRIPTION INITIATION FACTOR TFIID"/>
    <property type="match status" value="1"/>
</dbReference>
<reference evidence="2 3" key="1">
    <citation type="submission" date="2017-03" db="EMBL/GenBank/DDBJ databases">
        <title>WGS assembly of Porphyra umbilicalis.</title>
        <authorList>
            <person name="Brawley S.H."/>
            <person name="Blouin N.A."/>
            <person name="Ficko-Blean E."/>
            <person name="Wheeler G.L."/>
            <person name="Lohr M."/>
            <person name="Goodson H.V."/>
            <person name="Jenkins J.W."/>
            <person name="Blaby-Haas C.E."/>
            <person name="Helliwell K.E."/>
            <person name="Chan C."/>
            <person name="Marriage T."/>
            <person name="Bhattacharya D."/>
            <person name="Klein A.S."/>
            <person name="Badis Y."/>
            <person name="Brodie J."/>
            <person name="Cao Y."/>
            <person name="Collen J."/>
            <person name="Dittami S.M."/>
            <person name="Gachon C.M."/>
            <person name="Green B.R."/>
            <person name="Karpowicz S."/>
            <person name="Kim J.W."/>
            <person name="Kudahl U."/>
            <person name="Lin S."/>
            <person name="Michel G."/>
            <person name="Mittag M."/>
            <person name="Olson B.J."/>
            <person name="Pangilinan J."/>
            <person name="Peng Y."/>
            <person name="Qiu H."/>
            <person name="Shu S."/>
            <person name="Singer J.T."/>
            <person name="Smith A.G."/>
            <person name="Sprecher B.N."/>
            <person name="Wagner V."/>
            <person name="Wang W."/>
            <person name="Wang Z.-Y."/>
            <person name="Yan J."/>
            <person name="Yarish C."/>
            <person name="Zoeuner-Riek S."/>
            <person name="Zhuang Y."/>
            <person name="Zou Y."/>
            <person name="Lindquist E.A."/>
            <person name="Grimwood J."/>
            <person name="Barry K."/>
            <person name="Rokhsar D.S."/>
            <person name="Schmutz J."/>
            <person name="Stiller J.W."/>
            <person name="Grossman A.R."/>
            <person name="Prochnik S.E."/>
        </authorList>
    </citation>
    <scope>NUCLEOTIDE SEQUENCE [LARGE SCALE GENOMIC DNA]</scope>
    <source>
        <strain evidence="2">4086291</strain>
    </source>
</reference>
<dbReference type="SMART" id="SM00320">
    <property type="entry name" value="WD40"/>
    <property type="match status" value="4"/>
</dbReference>
<keyword evidence="3" id="KW-1185">Reference proteome</keyword>
<feature type="region of interest" description="Disordered" evidence="1">
    <location>
        <begin position="120"/>
        <end position="149"/>
    </location>
</feature>
<dbReference type="Gene3D" id="2.130.10.10">
    <property type="entry name" value="YVTN repeat-like/Quinoprotein amine dehydrogenase"/>
    <property type="match status" value="2"/>
</dbReference>
<dbReference type="Proteomes" id="UP000218209">
    <property type="component" value="Unassembled WGS sequence"/>
</dbReference>
<dbReference type="AlphaFoldDB" id="A0A1X6NVM9"/>
<evidence type="ECO:0000313" key="2">
    <source>
        <dbReference type="EMBL" id="OSX72637.1"/>
    </source>
</evidence>
<evidence type="ECO:0000256" key="1">
    <source>
        <dbReference type="SAM" id="MobiDB-lite"/>
    </source>
</evidence>
<protein>
    <submittedName>
        <fullName evidence="2">Uncharacterized protein</fullName>
    </submittedName>
</protein>
<dbReference type="PANTHER" id="PTHR19879:SF9">
    <property type="entry name" value="TRANSCRIPTION INITIATION FACTOR TFIID SUBUNIT 5"/>
    <property type="match status" value="1"/>
</dbReference>
<organism evidence="2 3">
    <name type="scientific">Porphyra umbilicalis</name>
    <name type="common">Purple laver</name>
    <name type="synonym">Red alga</name>
    <dbReference type="NCBI Taxonomy" id="2786"/>
    <lineage>
        <taxon>Eukaryota</taxon>
        <taxon>Rhodophyta</taxon>
        <taxon>Bangiophyceae</taxon>
        <taxon>Bangiales</taxon>
        <taxon>Bangiaceae</taxon>
        <taxon>Porphyra</taxon>
    </lineage>
</organism>